<protein>
    <submittedName>
        <fullName evidence="2">Uncharacterized protein</fullName>
    </submittedName>
</protein>
<keyword evidence="1" id="KW-0812">Transmembrane</keyword>
<name>A0A1S1U0V9_9BURK</name>
<evidence type="ECO:0000313" key="3">
    <source>
        <dbReference type="Proteomes" id="UP000179840"/>
    </source>
</evidence>
<accession>A0A1S1U0V9</accession>
<comment type="caution">
    <text evidence="2">The sequence shown here is derived from an EMBL/GenBank/DDBJ whole genome shotgun (WGS) entry which is preliminary data.</text>
</comment>
<evidence type="ECO:0000313" key="2">
    <source>
        <dbReference type="EMBL" id="OHV93816.1"/>
    </source>
</evidence>
<feature type="transmembrane region" description="Helical" evidence="1">
    <location>
        <begin position="72"/>
        <end position="93"/>
    </location>
</feature>
<proteinExistence type="predicted"/>
<organism evidence="2 3">
    <name type="scientific">Janthinobacterium lividum</name>
    <dbReference type="NCBI Taxonomy" id="29581"/>
    <lineage>
        <taxon>Bacteria</taxon>
        <taxon>Pseudomonadati</taxon>
        <taxon>Pseudomonadota</taxon>
        <taxon>Betaproteobacteria</taxon>
        <taxon>Burkholderiales</taxon>
        <taxon>Oxalobacteraceae</taxon>
        <taxon>Janthinobacterium</taxon>
    </lineage>
</organism>
<gene>
    <name evidence="2" type="ORF">AKG95_29240</name>
</gene>
<dbReference type="Proteomes" id="UP000179840">
    <property type="component" value="Unassembled WGS sequence"/>
</dbReference>
<reference evidence="2 3" key="1">
    <citation type="submission" date="2015-06" db="EMBL/GenBank/DDBJ databases">
        <title>Draft genome sequencing of a biphenyl-degrading bacterium, Janthinobacterium lividum MEG1.</title>
        <authorList>
            <person name="Shimodaira J."/>
            <person name="Hatta T."/>
        </authorList>
    </citation>
    <scope>NUCLEOTIDE SEQUENCE [LARGE SCALE GENOMIC DNA]</scope>
    <source>
        <strain evidence="2 3">MEG1</strain>
        <plasmid evidence="2">pMEG01</plasmid>
    </source>
</reference>
<dbReference type="AlphaFoldDB" id="A0A1S1U0V9"/>
<sequence>MDTKSELTVDVEASIAKAYNTALPMKEQEAVREHLAYILPKLRGPNTLIEQIQAALGALQSRTPGKPWHEHVVVRVMGGIVLALVIAGLTKLLGWN</sequence>
<geneLocation type="plasmid" evidence="2">
    <name>pMEG01</name>
</geneLocation>
<dbReference type="EMBL" id="LFKP01000016">
    <property type="protein sequence ID" value="OHV93816.1"/>
    <property type="molecule type" value="Genomic_DNA"/>
</dbReference>
<dbReference type="RefSeq" id="WP_071080536.1">
    <property type="nucleotide sequence ID" value="NZ_LFKP01000016.1"/>
</dbReference>
<keyword evidence="2" id="KW-0614">Plasmid</keyword>
<keyword evidence="1" id="KW-0472">Membrane</keyword>
<evidence type="ECO:0000256" key="1">
    <source>
        <dbReference type="SAM" id="Phobius"/>
    </source>
</evidence>
<keyword evidence="1" id="KW-1133">Transmembrane helix</keyword>